<dbReference type="GeneID" id="30991175"/>
<evidence type="ECO:0000313" key="9">
    <source>
        <dbReference type="Proteomes" id="UP000094389"/>
    </source>
</evidence>
<dbReference type="GO" id="GO:0005783">
    <property type="term" value="C:endoplasmic reticulum"/>
    <property type="evidence" value="ECO:0007669"/>
    <property type="project" value="TreeGrafter"/>
</dbReference>
<protein>
    <submittedName>
        <fullName evidence="8">Got1-domain-containing protein</fullName>
    </submittedName>
</protein>
<evidence type="ECO:0000256" key="6">
    <source>
        <dbReference type="ARBA" id="ARBA00025799"/>
    </source>
</evidence>
<reference evidence="8 9" key="1">
    <citation type="journal article" date="2016" name="Proc. Natl. Acad. Sci. U.S.A.">
        <title>Comparative genomics of biotechnologically important yeasts.</title>
        <authorList>
            <person name="Riley R."/>
            <person name="Haridas S."/>
            <person name="Wolfe K.H."/>
            <person name="Lopes M.R."/>
            <person name="Hittinger C.T."/>
            <person name="Goeker M."/>
            <person name="Salamov A.A."/>
            <person name="Wisecaver J.H."/>
            <person name="Long T.M."/>
            <person name="Calvey C.H."/>
            <person name="Aerts A.L."/>
            <person name="Barry K.W."/>
            <person name="Choi C."/>
            <person name="Clum A."/>
            <person name="Coughlan A.Y."/>
            <person name="Deshpande S."/>
            <person name="Douglass A.P."/>
            <person name="Hanson S.J."/>
            <person name="Klenk H.-P."/>
            <person name="LaButti K.M."/>
            <person name="Lapidus A."/>
            <person name="Lindquist E.A."/>
            <person name="Lipzen A.M."/>
            <person name="Meier-Kolthoff J.P."/>
            <person name="Ohm R.A."/>
            <person name="Otillar R.P."/>
            <person name="Pangilinan J.L."/>
            <person name="Peng Y."/>
            <person name="Rokas A."/>
            <person name="Rosa C.A."/>
            <person name="Scheuner C."/>
            <person name="Sibirny A.A."/>
            <person name="Slot J.C."/>
            <person name="Stielow J.B."/>
            <person name="Sun H."/>
            <person name="Kurtzman C.P."/>
            <person name="Blackwell M."/>
            <person name="Grigoriev I.V."/>
            <person name="Jeffries T.W."/>
        </authorList>
    </citation>
    <scope>NUCLEOTIDE SEQUENCE [LARGE SCALE GENOMIC DNA]</scope>
    <source>
        <strain evidence="9">ATCC 18201 / CBS 1600 / BCRC 20928 / JCM 3617 / NBRC 0987 / NRRL Y-1542</strain>
    </source>
</reference>
<dbReference type="InterPro" id="IPR007305">
    <property type="entry name" value="Vesicle_transpt_Got1/SFT2"/>
</dbReference>
<keyword evidence="2 7" id="KW-0812">Transmembrane</keyword>
<dbReference type="GO" id="GO:0000139">
    <property type="term" value="C:Golgi membrane"/>
    <property type="evidence" value="ECO:0007669"/>
    <property type="project" value="UniProtKB-SubCell"/>
</dbReference>
<dbReference type="PANTHER" id="PTHR21493:SF9">
    <property type="entry name" value="GOLGI TRANSPORT PROTEIN 1-RELATED"/>
    <property type="match status" value="1"/>
</dbReference>
<proteinExistence type="inferred from homology"/>
<keyword evidence="4" id="KW-0333">Golgi apparatus</keyword>
<dbReference type="GO" id="GO:0005829">
    <property type="term" value="C:cytosol"/>
    <property type="evidence" value="ECO:0007669"/>
    <property type="project" value="GOC"/>
</dbReference>
<dbReference type="EMBL" id="KV453925">
    <property type="protein sequence ID" value="ODV76379.1"/>
    <property type="molecule type" value="Genomic_DNA"/>
</dbReference>
<evidence type="ECO:0000256" key="1">
    <source>
        <dbReference type="ARBA" id="ARBA00004653"/>
    </source>
</evidence>
<comment type="subcellular location">
    <subcellularLocation>
        <location evidence="1">Golgi apparatus membrane</location>
        <topology evidence="1">Multi-pass membrane protein</topology>
    </subcellularLocation>
</comment>
<dbReference type="PANTHER" id="PTHR21493">
    <property type="entry name" value="CGI-141-RELATED/LIPASE CONTAINING PROTEIN"/>
    <property type="match status" value="1"/>
</dbReference>
<evidence type="ECO:0000256" key="3">
    <source>
        <dbReference type="ARBA" id="ARBA00022989"/>
    </source>
</evidence>
<dbReference type="Pfam" id="PF04178">
    <property type="entry name" value="Got1"/>
    <property type="match status" value="1"/>
</dbReference>
<evidence type="ECO:0000256" key="4">
    <source>
        <dbReference type="ARBA" id="ARBA00023034"/>
    </source>
</evidence>
<keyword evidence="5 7" id="KW-0472">Membrane</keyword>
<dbReference type="AlphaFoldDB" id="A0A1E4SA42"/>
<dbReference type="GO" id="GO:0030134">
    <property type="term" value="C:COPII-coated ER to Golgi transport vesicle"/>
    <property type="evidence" value="ECO:0007669"/>
    <property type="project" value="TreeGrafter"/>
</dbReference>
<organism evidence="8 9">
    <name type="scientific">Cyberlindnera jadinii (strain ATCC 18201 / CBS 1600 / BCRC 20928 / JCM 3617 / NBRC 0987 / NRRL Y-1542)</name>
    <name type="common">Torula yeast</name>
    <name type="synonym">Candida utilis</name>
    <dbReference type="NCBI Taxonomy" id="983966"/>
    <lineage>
        <taxon>Eukaryota</taxon>
        <taxon>Fungi</taxon>
        <taxon>Dikarya</taxon>
        <taxon>Ascomycota</taxon>
        <taxon>Saccharomycotina</taxon>
        <taxon>Saccharomycetes</taxon>
        <taxon>Phaffomycetales</taxon>
        <taxon>Phaffomycetaceae</taxon>
        <taxon>Cyberlindnera</taxon>
    </lineage>
</organism>
<dbReference type="GO" id="GO:0042147">
    <property type="term" value="P:retrograde transport, endosome to Golgi"/>
    <property type="evidence" value="ECO:0007669"/>
    <property type="project" value="InterPro"/>
</dbReference>
<dbReference type="GO" id="GO:0006888">
    <property type="term" value="P:endoplasmic reticulum to Golgi vesicle-mediated transport"/>
    <property type="evidence" value="ECO:0007669"/>
    <property type="project" value="InterPro"/>
</dbReference>
<dbReference type="InterPro" id="IPR045176">
    <property type="entry name" value="Got1"/>
</dbReference>
<gene>
    <name evidence="8" type="ORF">CYBJADRAFT_176322</name>
</gene>
<feature type="transmembrane region" description="Helical" evidence="7">
    <location>
        <begin position="12"/>
        <end position="30"/>
    </location>
</feature>
<dbReference type="STRING" id="983966.A0A1E4SA42"/>
<keyword evidence="9" id="KW-1185">Reference proteome</keyword>
<dbReference type="OrthoDB" id="204784at2759"/>
<evidence type="ECO:0000313" key="8">
    <source>
        <dbReference type="EMBL" id="ODV76379.1"/>
    </source>
</evidence>
<dbReference type="OMA" id="MWLTDAQ"/>
<evidence type="ECO:0000256" key="2">
    <source>
        <dbReference type="ARBA" id="ARBA00022692"/>
    </source>
</evidence>
<feature type="transmembrane region" description="Helical" evidence="7">
    <location>
        <begin position="36"/>
        <end position="53"/>
    </location>
</feature>
<evidence type="ECO:0000256" key="7">
    <source>
        <dbReference type="SAM" id="Phobius"/>
    </source>
</evidence>
<feature type="transmembrane region" description="Helical" evidence="7">
    <location>
        <begin position="65"/>
        <end position="85"/>
    </location>
</feature>
<sequence>MVWLSEVQKYGVGFTAGGVFFFLLGILTFFDSALLALGNLLFVIGVVLIIGPQKTVVFFTRSTKIRGTIFFVLGIVLILMKWSFVGFIVEAIGILQLFGDFFAVIITFLRSMPIIGPILSNPYIAPTIDRLSGARVLPV</sequence>
<name>A0A1E4SA42_CYBJN</name>
<dbReference type="RefSeq" id="XP_020073418.1">
    <property type="nucleotide sequence ID" value="XM_020216779.1"/>
</dbReference>
<keyword evidence="3 7" id="KW-1133">Transmembrane helix</keyword>
<dbReference type="GO" id="GO:0000137">
    <property type="term" value="C:Golgi cis cisterna"/>
    <property type="evidence" value="ECO:0007669"/>
    <property type="project" value="TreeGrafter"/>
</dbReference>
<evidence type="ECO:0000256" key="5">
    <source>
        <dbReference type="ARBA" id="ARBA00023136"/>
    </source>
</evidence>
<accession>A0A1E4SA42</accession>
<comment type="similarity">
    <text evidence="6">Belongs to the GOT1 family.</text>
</comment>
<dbReference type="Proteomes" id="UP000094389">
    <property type="component" value="Unassembled WGS sequence"/>
</dbReference>